<dbReference type="Proteomes" id="UP000552241">
    <property type="component" value="Unassembled WGS sequence"/>
</dbReference>
<evidence type="ECO:0000313" key="7">
    <source>
        <dbReference type="Proteomes" id="UP000552241"/>
    </source>
</evidence>
<dbReference type="InterPro" id="IPR012020">
    <property type="entry name" value="ABHD4"/>
</dbReference>
<accession>A0A838ZJ12</accession>
<evidence type="ECO:0000256" key="2">
    <source>
        <dbReference type="ARBA" id="ARBA00022487"/>
    </source>
</evidence>
<comment type="similarity">
    <text evidence="1">Belongs to the AB hydrolase superfamily. AB hydrolase 4 family.</text>
</comment>
<dbReference type="RefSeq" id="WP_182042810.1">
    <property type="nucleotide sequence ID" value="NZ_JACDZE010000001.1"/>
</dbReference>
<dbReference type="PIRSF" id="PIRSF005211">
    <property type="entry name" value="Ab_hydro_YheT"/>
    <property type="match status" value="1"/>
</dbReference>
<dbReference type="SUPFAM" id="SSF53474">
    <property type="entry name" value="alpha/beta-Hydrolases"/>
    <property type="match status" value="1"/>
</dbReference>
<dbReference type="PANTHER" id="PTHR10794:SF94">
    <property type="entry name" value="ESTERASE YHET-RELATED"/>
    <property type="match status" value="1"/>
</dbReference>
<feature type="active site" description="Charge relay system" evidence="4">
    <location>
        <position position="140"/>
    </location>
</feature>
<feature type="active site" description="Charge relay system" evidence="4">
    <location>
        <position position="294"/>
    </location>
</feature>
<sequence>MPIIKNSAYEVPWLIYKNPHISTIHIGRFKKTYPPEYERERLELCDGDFLDIDFSLQNKDRAVVLCHGLEGGSTRTYNNTSAKYFLENDFSVFAWNNRSCSGEMNRLPKLYHHGVIDDFDEMINFVLGKGLKEIYLLGFSMGGAQIMNYLGSKKRDDRIKAAVVVSTPIQLKSSAETLKNGFNRVYLKNFTYKIAKKLRAKSVQFPEALDWSRLNSIKTFDEIDEYFTAPLHGFKDKEDYYKKASPGFVMENIKVPTLILNSLDDPFLGKECYPISFAENHEFVYLEIPKHGGHCAFPMKNSNYSFSEIRALEFYLEQKSHR</sequence>
<organism evidence="6 7">
    <name type="scientific">Moheibacter lacus</name>
    <dbReference type="NCBI Taxonomy" id="2745851"/>
    <lineage>
        <taxon>Bacteria</taxon>
        <taxon>Pseudomonadati</taxon>
        <taxon>Bacteroidota</taxon>
        <taxon>Flavobacteriia</taxon>
        <taxon>Flavobacteriales</taxon>
        <taxon>Weeksellaceae</taxon>
        <taxon>Moheibacter</taxon>
    </lineage>
</organism>
<keyword evidence="3 6" id="KW-0378">Hydrolase</keyword>
<dbReference type="PANTHER" id="PTHR10794">
    <property type="entry name" value="ABHYDROLASE DOMAIN-CONTAINING PROTEIN"/>
    <property type="match status" value="1"/>
</dbReference>
<evidence type="ECO:0000256" key="1">
    <source>
        <dbReference type="ARBA" id="ARBA00010884"/>
    </source>
</evidence>
<comment type="caution">
    <text evidence="6">The sequence shown here is derived from an EMBL/GenBank/DDBJ whole genome shotgun (WGS) entry which is preliminary data.</text>
</comment>
<dbReference type="Pfam" id="PF00561">
    <property type="entry name" value="Abhydrolase_1"/>
    <property type="match status" value="1"/>
</dbReference>
<evidence type="ECO:0000256" key="4">
    <source>
        <dbReference type="PIRSR" id="PIRSR005211-1"/>
    </source>
</evidence>
<dbReference type="InterPro" id="IPR000073">
    <property type="entry name" value="AB_hydrolase_1"/>
</dbReference>
<gene>
    <name evidence="6" type="ORF">HU137_05625</name>
</gene>
<dbReference type="InterPro" id="IPR000952">
    <property type="entry name" value="AB_hydrolase_4_CS"/>
</dbReference>
<reference evidence="6 7" key="1">
    <citation type="submission" date="2020-07" db="EMBL/GenBank/DDBJ databases">
        <title>Moheibacter lacus sp. nov., a member of the family Flavobacteriaceae isolated from freshwater lake sediment.</title>
        <authorList>
            <person name="Liu Y."/>
        </authorList>
    </citation>
    <scope>NUCLEOTIDE SEQUENCE [LARGE SCALE GENOMIC DNA]</scope>
    <source>
        <strain evidence="6 7">BDHS18</strain>
    </source>
</reference>
<keyword evidence="2" id="KW-0719">Serine esterase</keyword>
<dbReference type="PROSITE" id="PS01133">
    <property type="entry name" value="UPF0017"/>
    <property type="match status" value="1"/>
</dbReference>
<evidence type="ECO:0000313" key="6">
    <source>
        <dbReference type="EMBL" id="MBA5629248.1"/>
    </source>
</evidence>
<dbReference type="Gene3D" id="3.40.50.1820">
    <property type="entry name" value="alpha/beta hydrolase"/>
    <property type="match status" value="1"/>
</dbReference>
<proteinExistence type="inferred from homology"/>
<dbReference type="EMBL" id="JACDZE010000001">
    <property type="protein sequence ID" value="MBA5629248.1"/>
    <property type="molecule type" value="Genomic_DNA"/>
</dbReference>
<dbReference type="AlphaFoldDB" id="A0A838ZJ12"/>
<protein>
    <submittedName>
        <fullName evidence="6">Alpha/beta fold hydrolase</fullName>
    </submittedName>
</protein>
<dbReference type="InterPro" id="IPR029058">
    <property type="entry name" value="AB_hydrolase_fold"/>
</dbReference>
<evidence type="ECO:0000259" key="5">
    <source>
        <dbReference type="Pfam" id="PF00561"/>
    </source>
</evidence>
<feature type="active site" description="Charge relay system" evidence="4">
    <location>
        <position position="265"/>
    </location>
</feature>
<dbReference type="InterPro" id="IPR050960">
    <property type="entry name" value="AB_hydrolase_4_sf"/>
</dbReference>
<keyword evidence="7" id="KW-1185">Reference proteome</keyword>
<feature type="domain" description="AB hydrolase-1" evidence="5">
    <location>
        <begin position="62"/>
        <end position="297"/>
    </location>
</feature>
<dbReference type="GO" id="GO:0047372">
    <property type="term" value="F:monoacylglycerol lipase activity"/>
    <property type="evidence" value="ECO:0007669"/>
    <property type="project" value="TreeGrafter"/>
</dbReference>
<evidence type="ECO:0000256" key="3">
    <source>
        <dbReference type="ARBA" id="ARBA00022801"/>
    </source>
</evidence>
<name>A0A838ZJ12_9FLAO</name>
<dbReference type="GO" id="GO:0034338">
    <property type="term" value="F:short-chain carboxylesterase activity"/>
    <property type="evidence" value="ECO:0007669"/>
    <property type="project" value="TreeGrafter"/>
</dbReference>